<keyword evidence="2" id="KW-0732">Signal</keyword>
<accession>A0A291GVY9</accession>
<dbReference type="InterPro" id="IPR019283">
    <property type="entry name" value="DUF2330"/>
</dbReference>
<protein>
    <recommendedName>
        <fullName evidence="5">DUF2330 domain-containing protein</fullName>
    </recommendedName>
</protein>
<dbReference type="Proteomes" id="UP000217889">
    <property type="component" value="Chromosome"/>
</dbReference>
<evidence type="ECO:0000313" key="4">
    <source>
        <dbReference type="Proteomes" id="UP000217889"/>
    </source>
</evidence>
<keyword evidence="1" id="KW-0812">Transmembrane</keyword>
<dbReference type="RefSeq" id="WP_096798853.1">
    <property type="nucleotide sequence ID" value="NZ_CP023564.1"/>
</dbReference>
<name>A0A291GVY9_9MICO</name>
<reference evidence="3 4" key="1">
    <citation type="journal article" date="2014" name="Int. J. Syst. Evol. Microbiol.">
        <title>Brachybacterium ginsengisoli sp. nov., isolated from soil of a ginseng field.</title>
        <authorList>
            <person name="Hoang V.A."/>
            <person name="Kim Y.J."/>
            <person name="Nguyen N.L."/>
            <person name="Yang D.C."/>
        </authorList>
    </citation>
    <scope>NUCLEOTIDE SEQUENCE [LARGE SCALE GENOMIC DNA]</scope>
    <source>
        <strain evidence="3 4">DCY80</strain>
    </source>
</reference>
<organism evidence="3 4">
    <name type="scientific">Brachybacterium ginsengisoli</name>
    <dbReference type="NCBI Taxonomy" id="1331682"/>
    <lineage>
        <taxon>Bacteria</taxon>
        <taxon>Bacillati</taxon>
        <taxon>Actinomycetota</taxon>
        <taxon>Actinomycetes</taxon>
        <taxon>Micrococcales</taxon>
        <taxon>Dermabacteraceae</taxon>
        <taxon>Brachybacterium</taxon>
    </lineage>
</organism>
<feature type="chain" id="PRO_5013353184" description="DUF2330 domain-containing protein" evidence="2">
    <location>
        <begin position="40"/>
        <end position="384"/>
    </location>
</feature>
<feature type="transmembrane region" description="Helical" evidence="1">
    <location>
        <begin position="350"/>
        <end position="372"/>
    </location>
</feature>
<evidence type="ECO:0008006" key="5">
    <source>
        <dbReference type="Google" id="ProtNLM"/>
    </source>
</evidence>
<evidence type="ECO:0000313" key="3">
    <source>
        <dbReference type="EMBL" id="ATG54385.1"/>
    </source>
</evidence>
<evidence type="ECO:0000256" key="1">
    <source>
        <dbReference type="SAM" id="Phobius"/>
    </source>
</evidence>
<keyword evidence="4" id="KW-1185">Reference proteome</keyword>
<dbReference type="KEGG" id="bgg:CFK41_06075"/>
<dbReference type="OrthoDB" id="275368at2"/>
<keyword evidence="1" id="KW-0472">Membrane</keyword>
<dbReference type="EMBL" id="CP023564">
    <property type="protein sequence ID" value="ATG54385.1"/>
    <property type="molecule type" value="Genomic_DNA"/>
</dbReference>
<dbReference type="AlphaFoldDB" id="A0A291GVY9"/>
<sequence>MGATRPAREVARRRSLRALLAGLVLLAQVALGAASPAAACGCGGFVDPLGDGHDANVLEETAVLSLRDGMETIVMGLSLDAERVGSTLLMPTPTVPEVTAGSSGTLREMAAATAPRERIEYDIWGSLGFGAGGGLGGAGSGPPGKATVHSQEQIGNYEVAVLGGDADGVRTWLEENGYALAEDLSTLIDPYAEDGWTFTAIRYAEDAVLSGDVEPLRFDFATDELVYPMRFSQAAETAQRVHLYVLAEDPVGVERGTNAALRIDRPWIGSPTGLGWHWSDETLREMAGETAEPGTSSEEHPYYWTVTELEISGAPDSFTEDLVFAEEPYTATVIPTYTTTRTVTLAHIPVGWYLVFAGVITIAAIVVSVLSLRSAARARRRAAA</sequence>
<evidence type="ECO:0000256" key="2">
    <source>
        <dbReference type="SAM" id="SignalP"/>
    </source>
</evidence>
<proteinExistence type="predicted"/>
<feature type="signal peptide" evidence="2">
    <location>
        <begin position="1"/>
        <end position="39"/>
    </location>
</feature>
<keyword evidence="1" id="KW-1133">Transmembrane helix</keyword>
<gene>
    <name evidence="3" type="ORF">CFK41_06075</name>
</gene>
<dbReference type="Pfam" id="PF10092">
    <property type="entry name" value="DUF2330"/>
    <property type="match status" value="1"/>
</dbReference>